<reference evidence="2" key="1">
    <citation type="journal article" date="2020" name="Stud. Mycol.">
        <title>101 Dothideomycetes genomes: a test case for predicting lifestyles and emergence of pathogens.</title>
        <authorList>
            <person name="Haridas S."/>
            <person name="Albert R."/>
            <person name="Binder M."/>
            <person name="Bloem J."/>
            <person name="Labutti K."/>
            <person name="Salamov A."/>
            <person name="Andreopoulos B."/>
            <person name="Baker S."/>
            <person name="Barry K."/>
            <person name="Bills G."/>
            <person name="Bluhm B."/>
            <person name="Cannon C."/>
            <person name="Castanera R."/>
            <person name="Culley D."/>
            <person name="Daum C."/>
            <person name="Ezra D."/>
            <person name="Gonzalez J."/>
            <person name="Henrissat B."/>
            <person name="Kuo A."/>
            <person name="Liang C."/>
            <person name="Lipzen A."/>
            <person name="Lutzoni F."/>
            <person name="Magnuson J."/>
            <person name="Mondo S."/>
            <person name="Nolan M."/>
            <person name="Ohm R."/>
            <person name="Pangilinan J."/>
            <person name="Park H.-J."/>
            <person name="Ramirez L."/>
            <person name="Alfaro M."/>
            <person name="Sun H."/>
            <person name="Tritt A."/>
            <person name="Yoshinaga Y."/>
            <person name="Zwiers L.-H."/>
            <person name="Turgeon B."/>
            <person name="Goodwin S."/>
            <person name="Spatafora J."/>
            <person name="Crous P."/>
            <person name="Grigoriev I."/>
        </authorList>
    </citation>
    <scope>NUCLEOTIDE SEQUENCE</scope>
    <source>
        <strain evidence="2">SCOH1-5</strain>
    </source>
</reference>
<feature type="region of interest" description="Disordered" evidence="1">
    <location>
        <begin position="134"/>
        <end position="272"/>
    </location>
</feature>
<feature type="compositionally biased region" description="Low complexity" evidence="1">
    <location>
        <begin position="198"/>
        <end position="211"/>
    </location>
</feature>
<accession>A0A6A6FML8</accession>
<sequence length="290" mass="32383">MVRLAKSGEHGASSMPALCIVNPTIREPSAAEDICYARSFASTSYPPLANCGRHLQSGVCGKASRKLSRFRPYPANLFGRCELSDDNKARHCMTGAPLLTTACQRVLQAILYTSGSRRKVLLLTVRSVPMMSPRKLFERRRSHSKGHSKMHAVGGKFQSQAEEEAESRRGSYDSAYPMTSERQVNQLRRSKTAQSEATTQSGRTSSTSSSSFWGRHPLPFPFGRKRSTAPEGDIFGKSQQAATEKAARKEDKAAKKHEEKEKGKKAKQRKQWPEHMEWFFGANLPGYWVI</sequence>
<evidence type="ECO:0000313" key="3">
    <source>
        <dbReference type="Proteomes" id="UP000799539"/>
    </source>
</evidence>
<evidence type="ECO:0000313" key="2">
    <source>
        <dbReference type="EMBL" id="KAF2214544.1"/>
    </source>
</evidence>
<evidence type="ECO:0000256" key="1">
    <source>
        <dbReference type="SAM" id="MobiDB-lite"/>
    </source>
</evidence>
<dbReference type="OrthoDB" id="10632634at2759"/>
<feature type="compositionally biased region" description="Basic and acidic residues" evidence="1">
    <location>
        <begin position="245"/>
        <end position="262"/>
    </location>
</feature>
<feature type="compositionally biased region" description="Polar residues" evidence="1">
    <location>
        <begin position="180"/>
        <end position="197"/>
    </location>
</feature>
<dbReference type="EMBL" id="ML992668">
    <property type="protein sequence ID" value="KAF2214544.1"/>
    <property type="molecule type" value="Genomic_DNA"/>
</dbReference>
<protein>
    <submittedName>
        <fullName evidence="2">Uncharacterized protein</fullName>
    </submittedName>
</protein>
<organism evidence="2 3">
    <name type="scientific">Cercospora zeae-maydis SCOH1-5</name>
    <dbReference type="NCBI Taxonomy" id="717836"/>
    <lineage>
        <taxon>Eukaryota</taxon>
        <taxon>Fungi</taxon>
        <taxon>Dikarya</taxon>
        <taxon>Ascomycota</taxon>
        <taxon>Pezizomycotina</taxon>
        <taxon>Dothideomycetes</taxon>
        <taxon>Dothideomycetidae</taxon>
        <taxon>Mycosphaerellales</taxon>
        <taxon>Mycosphaerellaceae</taxon>
        <taxon>Cercospora</taxon>
    </lineage>
</organism>
<gene>
    <name evidence="2" type="ORF">CERZMDRAFT_83218</name>
</gene>
<name>A0A6A6FML8_9PEZI</name>
<proteinExistence type="predicted"/>
<dbReference type="Proteomes" id="UP000799539">
    <property type="component" value="Unassembled WGS sequence"/>
</dbReference>
<feature type="compositionally biased region" description="Basic residues" evidence="1">
    <location>
        <begin position="137"/>
        <end position="150"/>
    </location>
</feature>
<keyword evidence="3" id="KW-1185">Reference proteome</keyword>
<dbReference type="AlphaFoldDB" id="A0A6A6FML8"/>